<comment type="caution">
    <text evidence="2">The sequence shown here is derived from an EMBL/GenBank/DDBJ whole genome shotgun (WGS) entry which is preliminary data.</text>
</comment>
<feature type="compositionally biased region" description="Polar residues" evidence="1">
    <location>
        <begin position="480"/>
        <end position="493"/>
    </location>
</feature>
<sequence>MVASWFRAFRHVVDTSRFKPFLEYCRRSASEEGLPKSYGICSFPSVFCTADVGLLRGVFPLVLIMSILENLVVFAIPRMAPALLGFVVAGMGPLSGKDLRLSKLGFIFFSSTMGTIDSLKSVLTKSALDDLCKKYYISDAVHPNLPGPNARIHRSPIDSLKNWNDHFFWVDASVFPLAISWHSGKTLRKDLPPIPHDFSVVVCDFLTDNPAPFKKFLKAFLCLVGQSRHYTLDENCYPTFWDDEDEVKVRERKIREGEVPLLDLTKDRVVPLASVYDRGNVAAVGVDDEAQALVVDKPKKFRKRKIVDGAGGFRIPPKKLRGDHDTSGDAGAITAKKSLAALQDLFGKSILATEIGVIVVATVPFVTSFVTPTLEYEGDEDADSVSAANVRTKRPAKRFVISSNTPHDSNANNADDEVYSVVRSTVLMSTVLIHVVLTIDVATSIVAGTSISQHREINEPMRAGTFTDSTSVGNVDPNATGPSQPTGNDISSESFYVSLDMDSEALR</sequence>
<evidence type="ECO:0000256" key="1">
    <source>
        <dbReference type="SAM" id="MobiDB-lite"/>
    </source>
</evidence>
<evidence type="ECO:0008006" key="3">
    <source>
        <dbReference type="Google" id="ProtNLM"/>
    </source>
</evidence>
<reference evidence="2" key="1">
    <citation type="journal article" date="2019" name="Sci. Rep.">
        <title>Draft genome of Tanacetum cinerariifolium, the natural source of mosquito coil.</title>
        <authorList>
            <person name="Yamashiro T."/>
            <person name="Shiraishi A."/>
            <person name="Satake H."/>
            <person name="Nakayama K."/>
        </authorList>
    </citation>
    <scope>NUCLEOTIDE SEQUENCE</scope>
</reference>
<protein>
    <recommendedName>
        <fullName evidence="3">Transposase (Putative), gypsy type</fullName>
    </recommendedName>
</protein>
<dbReference type="AlphaFoldDB" id="A0A6L2KFI7"/>
<accession>A0A6L2KFI7</accession>
<gene>
    <name evidence="2" type="ORF">Tci_019430</name>
</gene>
<name>A0A6L2KFI7_TANCI</name>
<feature type="region of interest" description="Disordered" evidence="1">
    <location>
        <begin position="458"/>
        <end position="493"/>
    </location>
</feature>
<dbReference type="EMBL" id="BKCJ010002273">
    <property type="protein sequence ID" value="GEU47452.1"/>
    <property type="molecule type" value="Genomic_DNA"/>
</dbReference>
<evidence type="ECO:0000313" key="2">
    <source>
        <dbReference type="EMBL" id="GEU47452.1"/>
    </source>
</evidence>
<organism evidence="2">
    <name type="scientific">Tanacetum cinerariifolium</name>
    <name type="common">Dalmatian daisy</name>
    <name type="synonym">Chrysanthemum cinerariifolium</name>
    <dbReference type="NCBI Taxonomy" id="118510"/>
    <lineage>
        <taxon>Eukaryota</taxon>
        <taxon>Viridiplantae</taxon>
        <taxon>Streptophyta</taxon>
        <taxon>Embryophyta</taxon>
        <taxon>Tracheophyta</taxon>
        <taxon>Spermatophyta</taxon>
        <taxon>Magnoliopsida</taxon>
        <taxon>eudicotyledons</taxon>
        <taxon>Gunneridae</taxon>
        <taxon>Pentapetalae</taxon>
        <taxon>asterids</taxon>
        <taxon>campanulids</taxon>
        <taxon>Asterales</taxon>
        <taxon>Asteraceae</taxon>
        <taxon>Asteroideae</taxon>
        <taxon>Anthemideae</taxon>
        <taxon>Anthemidinae</taxon>
        <taxon>Tanacetum</taxon>
    </lineage>
</organism>
<proteinExistence type="predicted"/>